<dbReference type="AlphaFoldDB" id="A0A5B7GW74"/>
<sequence>MARTTSTSVTLKGVRDTLMARSNKTHRQLFSTSSILLPPFCSFLDVVMAVHRSTYITCQRLASLHYILFVIHQGTSSGEMSQYVQFMGLAAKPTVYSLFHTTSLPKATEVPSELLTWINYWCYEPPQRIHICV</sequence>
<comment type="caution">
    <text evidence="1">The sequence shown here is derived from an EMBL/GenBank/DDBJ whole genome shotgun (WGS) entry which is preliminary data.</text>
</comment>
<keyword evidence="2" id="KW-1185">Reference proteome</keyword>
<reference evidence="1 2" key="1">
    <citation type="submission" date="2019-05" db="EMBL/GenBank/DDBJ databases">
        <title>Another draft genome of Portunus trituberculatus and its Hox gene families provides insights of decapod evolution.</title>
        <authorList>
            <person name="Jeong J.-H."/>
            <person name="Song I."/>
            <person name="Kim S."/>
            <person name="Choi T."/>
            <person name="Kim D."/>
            <person name="Ryu S."/>
            <person name="Kim W."/>
        </authorList>
    </citation>
    <scope>NUCLEOTIDE SEQUENCE [LARGE SCALE GENOMIC DNA]</scope>
    <source>
        <tissue evidence="1">Muscle</tissue>
    </source>
</reference>
<name>A0A5B7GW74_PORTR</name>
<proteinExistence type="predicted"/>
<evidence type="ECO:0000313" key="1">
    <source>
        <dbReference type="EMBL" id="MPC61913.1"/>
    </source>
</evidence>
<evidence type="ECO:0000313" key="2">
    <source>
        <dbReference type="Proteomes" id="UP000324222"/>
    </source>
</evidence>
<dbReference type="Proteomes" id="UP000324222">
    <property type="component" value="Unassembled WGS sequence"/>
</dbReference>
<accession>A0A5B7GW74</accession>
<protein>
    <submittedName>
        <fullName evidence="1">Uncharacterized protein</fullName>
    </submittedName>
</protein>
<gene>
    <name evidence="1" type="ORF">E2C01_055990</name>
</gene>
<dbReference type="EMBL" id="VSRR010019092">
    <property type="protein sequence ID" value="MPC61913.1"/>
    <property type="molecule type" value="Genomic_DNA"/>
</dbReference>
<organism evidence="1 2">
    <name type="scientific">Portunus trituberculatus</name>
    <name type="common">Swimming crab</name>
    <name type="synonym">Neptunus trituberculatus</name>
    <dbReference type="NCBI Taxonomy" id="210409"/>
    <lineage>
        <taxon>Eukaryota</taxon>
        <taxon>Metazoa</taxon>
        <taxon>Ecdysozoa</taxon>
        <taxon>Arthropoda</taxon>
        <taxon>Crustacea</taxon>
        <taxon>Multicrustacea</taxon>
        <taxon>Malacostraca</taxon>
        <taxon>Eumalacostraca</taxon>
        <taxon>Eucarida</taxon>
        <taxon>Decapoda</taxon>
        <taxon>Pleocyemata</taxon>
        <taxon>Brachyura</taxon>
        <taxon>Eubrachyura</taxon>
        <taxon>Portunoidea</taxon>
        <taxon>Portunidae</taxon>
        <taxon>Portuninae</taxon>
        <taxon>Portunus</taxon>
    </lineage>
</organism>